<evidence type="ECO:0000256" key="6">
    <source>
        <dbReference type="PROSITE-ProRule" id="PRU00461"/>
    </source>
</evidence>
<gene>
    <name evidence="7" type="ORF">UY3_04142</name>
</gene>
<dbReference type="InterPro" id="IPR000033">
    <property type="entry name" value="LDLR_classB_rpt"/>
</dbReference>
<dbReference type="SMART" id="SM00135">
    <property type="entry name" value="LY"/>
    <property type="match status" value="5"/>
</dbReference>
<dbReference type="SUPFAM" id="SSF57196">
    <property type="entry name" value="EGF/Laminin"/>
    <property type="match status" value="1"/>
</dbReference>
<dbReference type="FunFam" id="2.120.10.30:FF:000241">
    <property type="entry name" value="Low-density lipoprotein receptor-related protein 6"/>
    <property type="match status" value="2"/>
</dbReference>
<dbReference type="STRING" id="8469.M7BL86"/>
<organism evidence="7 8">
    <name type="scientific">Chelonia mydas</name>
    <name type="common">Green sea-turtle</name>
    <name type="synonym">Chelonia agassizi</name>
    <dbReference type="NCBI Taxonomy" id="8469"/>
    <lineage>
        <taxon>Eukaryota</taxon>
        <taxon>Metazoa</taxon>
        <taxon>Chordata</taxon>
        <taxon>Craniata</taxon>
        <taxon>Vertebrata</taxon>
        <taxon>Euteleostomi</taxon>
        <taxon>Archelosauria</taxon>
        <taxon>Testudinata</taxon>
        <taxon>Testudines</taxon>
        <taxon>Cryptodira</taxon>
        <taxon>Durocryptodira</taxon>
        <taxon>Americhelydia</taxon>
        <taxon>Chelonioidea</taxon>
        <taxon>Cheloniidae</taxon>
        <taxon>Chelonia</taxon>
    </lineage>
</organism>
<feature type="repeat" description="LDL-receptor class B" evidence="6">
    <location>
        <begin position="307"/>
        <end position="349"/>
    </location>
</feature>
<dbReference type="Pfam" id="PF00058">
    <property type="entry name" value="Ldl_recept_b"/>
    <property type="match status" value="3"/>
</dbReference>
<keyword evidence="5" id="KW-0325">Glycoprotein</keyword>
<sequence>MAKYDFTNYSKFAALPQEHRKHFQAIIVEGQLLARMLWTPPRDLSPVPLLCAGCHGSQERFRILLRTFCYVVVGSSSLGLQMSFSNTEGVPGHPEISGYCDKVPPLPWQKVVEGSLTHPFALTLSGETLYWTDWQTRSIHACDKRTGEKKREILNALYSPMDIQVLSPERQPYFHTPCEENNGGCSHLCLLSPRDPFYSCACPTGVQLEDDGKTCKAGAEEVLLLARRTDLRRISLDMPDFTDIILQIDNIRHAIAIDYDPVEGYIYWTDDDVRAIRRAYLDGSGAQTLVTTEINHPDGIAVDWVARNLYWTDTGTDRIEVTRLNGTSRKILISENLDEPRAIVLNPVMGYMYWTDWGENPKIECAYLDGSERRVLVNSSLGWPNGLALDLEEDKLYWGDAKTDKIELPMIHLFQYADSNSDRCQLL</sequence>
<dbReference type="eggNOG" id="KOG1215">
    <property type="taxonomic scope" value="Eukaryota"/>
</dbReference>
<protein>
    <submittedName>
        <fullName evidence="7">Low-density lipoprotein receptor-related protein 5</fullName>
    </submittedName>
</protein>
<evidence type="ECO:0000256" key="5">
    <source>
        <dbReference type="ARBA" id="ARBA00023180"/>
    </source>
</evidence>
<dbReference type="FunFam" id="2.10.25.10:FF:000314">
    <property type="entry name" value="Low-density lipoprotein receptor-related protein"/>
    <property type="match status" value="1"/>
</dbReference>
<keyword evidence="7" id="KW-0675">Receptor</keyword>
<dbReference type="Gene3D" id="2.120.10.30">
    <property type="entry name" value="TolB, C-terminal domain"/>
    <property type="match status" value="2"/>
</dbReference>
<dbReference type="AlphaFoldDB" id="M7BL86"/>
<dbReference type="SUPFAM" id="SSF63825">
    <property type="entry name" value="YWTD domain"/>
    <property type="match status" value="2"/>
</dbReference>
<dbReference type="InterPro" id="IPR011042">
    <property type="entry name" value="6-blade_b-propeller_TolB-like"/>
</dbReference>
<name>M7BL86_CHEMY</name>
<accession>M7BL86</accession>
<evidence type="ECO:0000256" key="4">
    <source>
        <dbReference type="ARBA" id="ARBA00023157"/>
    </source>
</evidence>
<evidence type="ECO:0000313" key="8">
    <source>
        <dbReference type="Proteomes" id="UP000031443"/>
    </source>
</evidence>
<feature type="repeat" description="LDL-receptor class B" evidence="6">
    <location>
        <begin position="264"/>
        <end position="306"/>
    </location>
</feature>
<evidence type="ECO:0000256" key="3">
    <source>
        <dbReference type="ARBA" id="ARBA00022737"/>
    </source>
</evidence>
<keyword evidence="7" id="KW-0449">Lipoprotein</keyword>
<proteinExistence type="predicted"/>
<keyword evidence="3" id="KW-0677">Repeat</keyword>
<feature type="repeat" description="LDL-receptor class B" evidence="6">
    <location>
        <begin position="350"/>
        <end position="393"/>
    </location>
</feature>
<dbReference type="PANTHER" id="PTHR46513">
    <property type="entry name" value="VITELLOGENIN RECEPTOR-LIKE PROTEIN-RELATED-RELATED"/>
    <property type="match status" value="1"/>
</dbReference>
<reference evidence="8" key="1">
    <citation type="journal article" date="2013" name="Nat. Genet.">
        <title>The draft genomes of soft-shell turtle and green sea turtle yield insights into the development and evolution of the turtle-specific body plan.</title>
        <authorList>
            <person name="Wang Z."/>
            <person name="Pascual-Anaya J."/>
            <person name="Zadissa A."/>
            <person name="Li W."/>
            <person name="Niimura Y."/>
            <person name="Huang Z."/>
            <person name="Li C."/>
            <person name="White S."/>
            <person name="Xiong Z."/>
            <person name="Fang D."/>
            <person name="Wang B."/>
            <person name="Ming Y."/>
            <person name="Chen Y."/>
            <person name="Zheng Y."/>
            <person name="Kuraku S."/>
            <person name="Pignatelli M."/>
            <person name="Herrero J."/>
            <person name="Beal K."/>
            <person name="Nozawa M."/>
            <person name="Li Q."/>
            <person name="Wang J."/>
            <person name="Zhang H."/>
            <person name="Yu L."/>
            <person name="Shigenobu S."/>
            <person name="Wang J."/>
            <person name="Liu J."/>
            <person name="Flicek P."/>
            <person name="Searle S."/>
            <person name="Wang J."/>
            <person name="Kuratani S."/>
            <person name="Yin Y."/>
            <person name="Aken B."/>
            <person name="Zhang G."/>
            <person name="Irie N."/>
        </authorList>
    </citation>
    <scope>NUCLEOTIDE SEQUENCE [LARGE SCALE GENOMIC DNA]</scope>
</reference>
<dbReference type="PROSITE" id="PS51120">
    <property type="entry name" value="LDLRB"/>
    <property type="match status" value="3"/>
</dbReference>
<keyword evidence="1" id="KW-0245">EGF-like domain</keyword>
<dbReference type="Pfam" id="PF14670">
    <property type="entry name" value="FXa_inhibition"/>
    <property type="match status" value="1"/>
</dbReference>
<dbReference type="GO" id="GO:0007399">
    <property type="term" value="P:nervous system development"/>
    <property type="evidence" value="ECO:0007669"/>
    <property type="project" value="TreeGrafter"/>
</dbReference>
<dbReference type="PANTHER" id="PTHR46513:SF16">
    <property type="entry name" value="LOW-DENSITY LIPOPROTEIN RECEPTOR-RELATED PROTEIN 5"/>
    <property type="match status" value="1"/>
</dbReference>
<dbReference type="EMBL" id="KB518694">
    <property type="protein sequence ID" value="EMP38661.1"/>
    <property type="molecule type" value="Genomic_DNA"/>
</dbReference>
<evidence type="ECO:0000256" key="2">
    <source>
        <dbReference type="ARBA" id="ARBA00022729"/>
    </source>
</evidence>
<dbReference type="Proteomes" id="UP000031443">
    <property type="component" value="Unassembled WGS sequence"/>
</dbReference>
<keyword evidence="8" id="KW-1185">Reference proteome</keyword>
<evidence type="ECO:0000313" key="7">
    <source>
        <dbReference type="EMBL" id="EMP38661.1"/>
    </source>
</evidence>
<keyword evidence="2" id="KW-0732">Signal</keyword>
<dbReference type="InterPro" id="IPR050778">
    <property type="entry name" value="Cueball_EGF_LRP_Nidogen"/>
</dbReference>
<evidence type="ECO:0000256" key="1">
    <source>
        <dbReference type="ARBA" id="ARBA00022536"/>
    </source>
</evidence>
<keyword evidence="4" id="KW-1015">Disulfide bond</keyword>